<reference evidence="2 3" key="1">
    <citation type="submission" date="2019-03" db="EMBL/GenBank/DDBJ databases">
        <title>Deep-cultivation of Planctomycetes and their phenomic and genomic characterization uncovers novel biology.</title>
        <authorList>
            <person name="Wiegand S."/>
            <person name="Jogler M."/>
            <person name="Boedeker C."/>
            <person name="Pinto D."/>
            <person name="Vollmers J."/>
            <person name="Rivas-Marin E."/>
            <person name="Kohn T."/>
            <person name="Peeters S.H."/>
            <person name="Heuer A."/>
            <person name="Rast P."/>
            <person name="Oberbeckmann S."/>
            <person name="Bunk B."/>
            <person name="Jeske O."/>
            <person name="Meyerdierks A."/>
            <person name="Storesund J.E."/>
            <person name="Kallscheuer N."/>
            <person name="Luecker S."/>
            <person name="Lage O.M."/>
            <person name="Pohl T."/>
            <person name="Merkel B.J."/>
            <person name="Hornburger P."/>
            <person name="Mueller R.-W."/>
            <person name="Bruemmer F."/>
            <person name="Labrenz M."/>
            <person name="Spormann A.M."/>
            <person name="Op den Camp H."/>
            <person name="Overmann J."/>
            <person name="Amann R."/>
            <person name="Jetten M.S.M."/>
            <person name="Mascher T."/>
            <person name="Medema M.H."/>
            <person name="Devos D.P."/>
            <person name="Kaster A.-K."/>
            <person name="Ovreas L."/>
            <person name="Rohde M."/>
            <person name="Galperin M.Y."/>
            <person name="Jogler C."/>
        </authorList>
    </citation>
    <scope>NUCLEOTIDE SEQUENCE [LARGE SCALE GENOMIC DNA]</scope>
    <source>
        <strain evidence="2 3">Enr13</strain>
    </source>
</reference>
<feature type="domain" description="PHA accumulation regulator DNA-binding N-terminal" evidence="1">
    <location>
        <begin position="7"/>
        <end position="64"/>
    </location>
</feature>
<keyword evidence="3" id="KW-1185">Reference proteome</keyword>
<dbReference type="GO" id="GO:0003677">
    <property type="term" value="F:DNA binding"/>
    <property type="evidence" value="ECO:0007669"/>
    <property type="project" value="UniProtKB-KW"/>
</dbReference>
<dbReference type="AlphaFoldDB" id="A0A518HKR7"/>
<keyword evidence="2" id="KW-0238">DNA-binding</keyword>
<evidence type="ECO:0000259" key="1">
    <source>
        <dbReference type="Pfam" id="PF07879"/>
    </source>
</evidence>
<gene>
    <name evidence="2" type="ORF">Enr13x_12800</name>
</gene>
<protein>
    <submittedName>
        <fullName evidence="2">PHB/PHA accumulation regulator DNA-binding domain protein</fullName>
    </submittedName>
</protein>
<evidence type="ECO:0000313" key="2">
    <source>
        <dbReference type="EMBL" id="QDV41441.1"/>
    </source>
</evidence>
<dbReference type="Pfam" id="PF07879">
    <property type="entry name" value="PHB_acc_N"/>
    <property type="match status" value="1"/>
</dbReference>
<name>A0A518HKR7_9BACT</name>
<accession>A0A518HKR7</accession>
<dbReference type="InterPro" id="IPR012909">
    <property type="entry name" value="PHA_DNA-bd_N"/>
</dbReference>
<dbReference type="RefSeq" id="WP_145385169.1">
    <property type="nucleotide sequence ID" value="NZ_CP037423.1"/>
</dbReference>
<organism evidence="2 3">
    <name type="scientific">Stieleria neptunia</name>
    <dbReference type="NCBI Taxonomy" id="2527979"/>
    <lineage>
        <taxon>Bacteria</taxon>
        <taxon>Pseudomonadati</taxon>
        <taxon>Planctomycetota</taxon>
        <taxon>Planctomycetia</taxon>
        <taxon>Pirellulales</taxon>
        <taxon>Pirellulaceae</taxon>
        <taxon>Stieleria</taxon>
    </lineage>
</organism>
<dbReference type="EMBL" id="CP037423">
    <property type="protein sequence ID" value="QDV41441.1"/>
    <property type="molecule type" value="Genomic_DNA"/>
</dbReference>
<proteinExistence type="predicted"/>
<evidence type="ECO:0000313" key="3">
    <source>
        <dbReference type="Proteomes" id="UP000319004"/>
    </source>
</evidence>
<dbReference type="KEGG" id="snep:Enr13x_12800"/>
<dbReference type="Proteomes" id="UP000319004">
    <property type="component" value="Chromosome"/>
</dbReference>
<sequence>MTDQPILIKRYPNRRYYASHTSKYVSLRDIEEMVIDGHTVEIRDSQSGEDMTQAVLIQIIMERHPDKISLFPAEMLHFILRSNDLMSGFFGDYFRHSLTYLDYLRRHNPAATSLAPMQWIKSWLDNVSATNKADPANPPSSESAQLALRVKQLEERIEQLESEDD</sequence>
<dbReference type="OrthoDB" id="9795345at2"/>